<dbReference type="EMBL" id="ARYH01000001">
    <property type="protein sequence ID" value="KCZ84220.1"/>
    <property type="molecule type" value="Genomic_DNA"/>
</dbReference>
<dbReference type="eggNOG" id="COG0008">
    <property type="taxonomic scope" value="Bacteria"/>
</dbReference>
<comment type="subcellular location">
    <subcellularLocation>
        <location evidence="8">Cytoplasm</location>
    </subcellularLocation>
</comment>
<evidence type="ECO:0000256" key="7">
    <source>
        <dbReference type="ARBA" id="ARBA00023146"/>
    </source>
</evidence>
<feature type="short sequence motif" description="'KMSKS' region" evidence="8">
    <location>
        <begin position="258"/>
        <end position="262"/>
    </location>
</feature>
<dbReference type="GO" id="GO:0005524">
    <property type="term" value="F:ATP binding"/>
    <property type="evidence" value="ECO:0007669"/>
    <property type="project" value="UniProtKB-UniRule"/>
</dbReference>
<evidence type="ECO:0000313" key="12">
    <source>
        <dbReference type="Proteomes" id="UP000027446"/>
    </source>
</evidence>
<evidence type="ECO:0000313" key="11">
    <source>
        <dbReference type="EMBL" id="KCZ84220.1"/>
    </source>
</evidence>
<dbReference type="Pfam" id="PF19269">
    <property type="entry name" value="Anticodon_2"/>
    <property type="match status" value="1"/>
</dbReference>
<dbReference type="SUPFAM" id="SSF52374">
    <property type="entry name" value="Nucleotidylyl transferase"/>
    <property type="match status" value="1"/>
</dbReference>
<dbReference type="PANTHER" id="PTHR43311">
    <property type="entry name" value="GLUTAMATE--TRNA LIGASE"/>
    <property type="match status" value="1"/>
</dbReference>
<dbReference type="PRINTS" id="PR00987">
    <property type="entry name" value="TRNASYNTHGLU"/>
</dbReference>
<dbReference type="GO" id="GO:0000049">
    <property type="term" value="F:tRNA binding"/>
    <property type="evidence" value="ECO:0007669"/>
    <property type="project" value="InterPro"/>
</dbReference>
<comment type="similarity">
    <text evidence="1 8">Belongs to the class-I aminoacyl-tRNA synthetase family. Glutamate--tRNA ligase type 1 subfamily.</text>
</comment>
<evidence type="ECO:0000259" key="10">
    <source>
        <dbReference type="Pfam" id="PF19269"/>
    </source>
</evidence>
<feature type="short sequence motif" description="'HIGH' region" evidence="8">
    <location>
        <begin position="27"/>
        <end position="37"/>
    </location>
</feature>
<evidence type="ECO:0000256" key="1">
    <source>
        <dbReference type="ARBA" id="ARBA00007894"/>
    </source>
</evidence>
<comment type="function">
    <text evidence="8">Catalyzes the attachment of glutamate to tRNA(Glu) in a two-step reaction: glutamate is first activated by ATP to form Glu-AMP and then transferred to the acceptor end of tRNA(Glu).</text>
</comment>
<dbReference type="STRING" id="1280949.HAD_01035"/>
<dbReference type="PANTHER" id="PTHR43311:SF2">
    <property type="entry name" value="GLUTAMATE--TRNA LIGASE, MITOCHONDRIAL-RELATED"/>
    <property type="match status" value="1"/>
</dbReference>
<evidence type="ECO:0000256" key="6">
    <source>
        <dbReference type="ARBA" id="ARBA00022917"/>
    </source>
</evidence>
<evidence type="ECO:0000256" key="8">
    <source>
        <dbReference type="HAMAP-Rule" id="MF_00022"/>
    </source>
</evidence>
<comment type="catalytic activity">
    <reaction evidence="8">
        <text>tRNA(Glu) + L-glutamate + ATP = L-glutamyl-tRNA(Glu) + AMP + diphosphate</text>
        <dbReference type="Rhea" id="RHEA:23540"/>
        <dbReference type="Rhea" id="RHEA-COMP:9663"/>
        <dbReference type="Rhea" id="RHEA-COMP:9680"/>
        <dbReference type="ChEBI" id="CHEBI:29985"/>
        <dbReference type="ChEBI" id="CHEBI:30616"/>
        <dbReference type="ChEBI" id="CHEBI:33019"/>
        <dbReference type="ChEBI" id="CHEBI:78442"/>
        <dbReference type="ChEBI" id="CHEBI:78520"/>
        <dbReference type="ChEBI" id="CHEBI:456215"/>
        <dbReference type="EC" id="6.1.1.17"/>
    </reaction>
</comment>
<comment type="caution">
    <text evidence="8">Lacks conserved residue(s) required for the propagation of feature annotation.</text>
</comment>
<dbReference type="SUPFAM" id="SSF48163">
    <property type="entry name" value="An anticodon-binding domain of class I aminoacyl-tRNA synthetases"/>
    <property type="match status" value="1"/>
</dbReference>
<dbReference type="GO" id="GO:0005737">
    <property type="term" value="C:cytoplasm"/>
    <property type="evidence" value="ECO:0007669"/>
    <property type="project" value="UniProtKB-SubCell"/>
</dbReference>
<feature type="binding site" evidence="8">
    <location>
        <position position="261"/>
    </location>
    <ligand>
        <name>ATP</name>
        <dbReference type="ChEBI" id="CHEBI:30616"/>
    </ligand>
</feature>
<dbReference type="Proteomes" id="UP000027446">
    <property type="component" value="Unassembled WGS sequence"/>
</dbReference>
<dbReference type="GO" id="GO:0006424">
    <property type="term" value="P:glutamyl-tRNA aminoacylation"/>
    <property type="evidence" value="ECO:0007669"/>
    <property type="project" value="UniProtKB-UniRule"/>
</dbReference>
<dbReference type="EC" id="6.1.1.17" evidence="8"/>
<proteinExistence type="inferred from homology"/>
<dbReference type="InterPro" id="IPR001412">
    <property type="entry name" value="aa-tRNA-synth_I_CS"/>
</dbReference>
<dbReference type="InterPro" id="IPR045462">
    <property type="entry name" value="aa-tRNA-synth_I_cd-bd"/>
</dbReference>
<protein>
    <recommendedName>
        <fullName evidence="8">Glutamate--tRNA ligase</fullName>
        <ecNumber evidence="8">6.1.1.17</ecNumber>
    </recommendedName>
    <alternativeName>
        <fullName evidence="8">Glutamyl-tRNA synthetase</fullName>
        <shortName evidence="8">GluRS</shortName>
    </alternativeName>
</protein>
<dbReference type="NCBIfam" id="TIGR00464">
    <property type="entry name" value="gltX_bact"/>
    <property type="match status" value="1"/>
</dbReference>
<dbReference type="InterPro" id="IPR000924">
    <property type="entry name" value="Glu/Gln-tRNA-synth"/>
</dbReference>
<keyword evidence="4 8" id="KW-0547">Nucleotide-binding</keyword>
<evidence type="ECO:0000259" key="9">
    <source>
        <dbReference type="Pfam" id="PF00749"/>
    </source>
</evidence>
<evidence type="ECO:0000256" key="4">
    <source>
        <dbReference type="ARBA" id="ARBA00022741"/>
    </source>
</evidence>
<dbReference type="PROSITE" id="PS00178">
    <property type="entry name" value="AA_TRNA_LIGASE_I"/>
    <property type="match status" value="1"/>
</dbReference>
<dbReference type="HAMAP" id="MF_00022">
    <property type="entry name" value="Glu_tRNA_synth_type1"/>
    <property type="match status" value="1"/>
</dbReference>
<accession>A0A069E2F4</accession>
<keyword evidence="2 8" id="KW-0963">Cytoplasm</keyword>
<dbReference type="PATRIC" id="fig|1280949.3.peg.211"/>
<sequence length="463" mass="50810">MVSKAAHISLIHGHIIFMTSPIVRFAPSPTGRLHVGNVRTALINWLFAHNQGGKFILRIDDTDVERSTKENEDALKVDLEWLGLVWADTFNQSARFDQYDAAADKLREMGLLYPCYETAEELDRKRKIALSRGRPPVYDRAALELTDDEKAKLEAEGRQPHWRFKLSGERVEWEDLVRGAQSIDTSSLSDPILIRGDGSYLYTLPSVVDDIEAGITHVVRGEDHVTNSGAQIEIFKALGGSAPDMAHTPLLIGADGQGLSKRLGSLSMGELRAQGYEPMSICSLLAKIGTSDNVEARESLQQLSDEFDFGKIGRSPARFDEAELKGLNAAILHALPFDAVKDRLAAVDPRAADEAFWTVVRANCALLPDVAGWIDTVFGDITPLVDDEDKDFVATAATLLPEGELTAETWSQWTGAVKAETGRKGRSLFMTLRKALTGQEHGPDMGALLPLIGRERALKRLAG</sequence>
<keyword evidence="7 8" id="KW-0030">Aminoacyl-tRNA synthetase</keyword>
<dbReference type="AlphaFoldDB" id="A0A069E2F4"/>
<reference evidence="11 12" key="1">
    <citation type="journal article" date="2014" name="Antonie Van Leeuwenhoek">
        <title>Hyphomonas beringensis sp. nov. and Hyphomonas chukchiensis sp. nov., isolated from surface seawater of the Bering Sea and Chukchi Sea.</title>
        <authorList>
            <person name="Li C."/>
            <person name="Lai Q."/>
            <person name="Li G."/>
            <person name="Dong C."/>
            <person name="Wang J."/>
            <person name="Liao Y."/>
            <person name="Shao Z."/>
        </authorList>
    </citation>
    <scope>NUCLEOTIDE SEQUENCE [LARGE SCALE GENOMIC DNA]</scope>
    <source>
        <strain evidence="11 12">MHS-3</strain>
    </source>
</reference>
<dbReference type="Gene3D" id="3.40.50.620">
    <property type="entry name" value="HUPs"/>
    <property type="match status" value="1"/>
</dbReference>
<keyword evidence="6 8" id="KW-0648">Protein biosynthesis</keyword>
<dbReference type="InterPro" id="IPR008925">
    <property type="entry name" value="aa_tRNA-synth_I_cd-bd_sf"/>
</dbReference>
<dbReference type="InterPro" id="IPR004527">
    <property type="entry name" value="Glu-tRNA-ligase_bac/mito"/>
</dbReference>
<dbReference type="InterPro" id="IPR020058">
    <property type="entry name" value="Glu/Gln-tRNA-synth_Ib_cat-dom"/>
</dbReference>
<feature type="domain" description="Aminoacyl-tRNA synthetase class I anticodon-binding" evidence="10">
    <location>
        <begin position="359"/>
        <end position="462"/>
    </location>
</feature>
<evidence type="ECO:0000256" key="2">
    <source>
        <dbReference type="ARBA" id="ARBA00022490"/>
    </source>
</evidence>
<keyword evidence="12" id="KW-1185">Reference proteome</keyword>
<dbReference type="Gene3D" id="1.10.10.350">
    <property type="match status" value="1"/>
</dbReference>
<organism evidence="11 12">
    <name type="scientific">Hyphomonas adhaerens MHS-3</name>
    <dbReference type="NCBI Taxonomy" id="1280949"/>
    <lineage>
        <taxon>Bacteria</taxon>
        <taxon>Pseudomonadati</taxon>
        <taxon>Pseudomonadota</taxon>
        <taxon>Alphaproteobacteria</taxon>
        <taxon>Hyphomonadales</taxon>
        <taxon>Hyphomonadaceae</taxon>
        <taxon>Hyphomonas</taxon>
    </lineage>
</organism>
<feature type="domain" description="Glutamyl/glutaminyl-tRNA synthetase class Ib catalytic" evidence="9">
    <location>
        <begin position="23"/>
        <end position="324"/>
    </location>
</feature>
<dbReference type="InterPro" id="IPR049940">
    <property type="entry name" value="GluQ/Sye"/>
</dbReference>
<comment type="subunit">
    <text evidence="8">Monomer.</text>
</comment>
<dbReference type="InterPro" id="IPR020751">
    <property type="entry name" value="aa-tRNA-synth_I_codon-bd_sub2"/>
</dbReference>
<dbReference type="Pfam" id="PF00749">
    <property type="entry name" value="tRNA-synt_1c"/>
    <property type="match status" value="1"/>
</dbReference>
<comment type="caution">
    <text evidence="11">The sequence shown here is derived from an EMBL/GenBank/DDBJ whole genome shotgun (WGS) entry which is preliminary data.</text>
</comment>
<name>A0A069E2F4_9PROT</name>
<keyword evidence="3 8" id="KW-0436">Ligase</keyword>
<evidence type="ECO:0000256" key="3">
    <source>
        <dbReference type="ARBA" id="ARBA00022598"/>
    </source>
</evidence>
<evidence type="ECO:0000256" key="5">
    <source>
        <dbReference type="ARBA" id="ARBA00022840"/>
    </source>
</evidence>
<keyword evidence="5 8" id="KW-0067">ATP-binding</keyword>
<dbReference type="GO" id="GO:0004818">
    <property type="term" value="F:glutamate-tRNA ligase activity"/>
    <property type="evidence" value="ECO:0007669"/>
    <property type="project" value="UniProtKB-UniRule"/>
</dbReference>
<dbReference type="InterPro" id="IPR014729">
    <property type="entry name" value="Rossmann-like_a/b/a_fold"/>
</dbReference>
<gene>
    <name evidence="8" type="primary">gltX</name>
    <name evidence="11" type="ORF">HAD_01035</name>
</gene>